<organism evidence="2 3">
    <name type="scientific">Datura stramonium</name>
    <name type="common">Jimsonweed</name>
    <name type="synonym">Common thornapple</name>
    <dbReference type="NCBI Taxonomy" id="4076"/>
    <lineage>
        <taxon>Eukaryota</taxon>
        <taxon>Viridiplantae</taxon>
        <taxon>Streptophyta</taxon>
        <taxon>Embryophyta</taxon>
        <taxon>Tracheophyta</taxon>
        <taxon>Spermatophyta</taxon>
        <taxon>Magnoliopsida</taxon>
        <taxon>eudicotyledons</taxon>
        <taxon>Gunneridae</taxon>
        <taxon>Pentapetalae</taxon>
        <taxon>asterids</taxon>
        <taxon>lamiids</taxon>
        <taxon>Solanales</taxon>
        <taxon>Solanaceae</taxon>
        <taxon>Solanoideae</taxon>
        <taxon>Datureae</taxon>
        <taxon>Datura</taxon>
    </lineage>
</organism>
<proteinExistence type="predicted"/>
<evidence type="ECO:0000313" key="3">
    <source>
        <dbReference type="Proteomes" id="UP000823775"/>
    </source>
</evidence>
<keyword evidence="3" id="KW-1185">Reference proteome</keyword>
<dbReference type="EMBL" id="JACEIK010001254">
    <property type="protein sequence ID" value="MCD7467652.1"/>
    <property type="molecule type" value="Genomic_DNA"/>
</dbReference>
<protein>
    <submittedName>
        <fullName evidence="2">Uncharacterized protein</fullName>
    </submittedName>
</protein>
<gene>
    <name evidence="2" type="ORF">HAX54_005202</name>
</gene>
<evidence type="ECO:0000256" key="1">
    <source>
        <dbReference type="SAM" id="Coils"/>
    </source>
</evidence>
<sequence>MDHSKLPTPVGEIVIDDTLEAMIMNYEDDGNPEYTNTVNALNGTGSYNFSPNKNNEEEEHHAQISNMKKLILEHMKSLLNEKVEESKAQLQSVVDTIQRMKQEEESQSLDDSLVVDVDVEEVDKSEDVKHNAILELRCIGPHSKHFSTFFMGSNLEIELSKPMEKCVDEEQHPYIQKFIMPKTHYDIPHSRAKKYKMKHLSLCPSCLHHRLLSITEN</sequence>
<evidence type="ECO:0000313" key="2">
    <source>
        <dbReference type="EMBL" id="MCD7467652.1"/>
    </source>
</evidence>
<name>A0ABS8T8C7_DATST</name>
<feature type="coiled-coil region" evidence="1">
    <location>
        <begin position="80"/>
        <end position="107"/>
    </location>
</feature>
<keyword evidence="1" id="KW-0175">Coiled coil</keyword>
<accession>A0ABS8T8C7</accession>
<reference evidence="2 3" key="1">
    <citation type="journal article" date="2021" name="BMC Genomics">
        <title>Datura genome reveals duplications of psychoactive alkaloid biosynthetic genes and high mutation rate following tissue culture.</title>
        <authorList>
            <person name="Rajewski A."/>
            <person name="Carter-House D."/>
            <person name="Stajich J."/>
            <person name="Litt A."/>
        </authorList>
    </citation>
    <scope>NUCLEOTIDE SEQUENCE [LARGE SCALE GENOMIC DNA]</scope>
    <source>
        <strain evidence="2">AR-01</strain>
    </source>
</reference>
<comment type="caution">
    <text evidence="2">The sequence shown here is derived from an EMBL/GenBank/DDBJ whole genome shotgun (WGS) entry which is preliminary data.</text>
</comment>
<dbReference type="Proteomes" id="UP000823775">
    <property type="component" value="Unassembled WGS sequence"/>
</dbReference>